<proteinExistence type="predicted"/>
<feature type="domain" description="LytR/CpsA/Psr regulator C-terminal" evidence="3">
    <location>
        <begin position="108"/>
        <end position="195"/>
    </location>
</feature>
<sequence length="196" mass="20167">MSTEYPEDEFDIDGRQRTPQGVHRRARSRLAAVLPFVAVLVIVPLLAWAAVTALSRDPGTPEPAAGPTPTATEAPADPTATPTGTEAPSGEPSEEPTEEPAGDVERGVSISVLNGAGIGGLAADAAGELIDDGFTNAVAADYTAGSPETTTLYYRNAELRATAEAIGELLGIDTLVEAPSATQNVEIAIVLRADYA</sequence>
<evidence type="ECO:0000313" key="5">
    <source>
        <dbReference type="Proteomes" id="UP001595955"/>
    </source>
</evidence>
<organism evidence="4 5">
    <name type="scientific">Georgenia faecalis</name>
    <dbReference type="NCBI Taxonomy" id="2483799"/>
    <lineage>
        <taxon>Bacteria</taxon>
        <taxon>Bacillati</taxon>
        <taxon>Actinomycetota</taxon>
        <taxon>Actinomycetes</taxon>
        <taxon>Micrococcales</taxon>
        <taxon>Bogoriellaceae</taxon>
        <taxon>Georgenia</taxon>
    </lineage>
</organism>
<evidence type="ECO:0000256" key="1">
    <source>
        <dbReference type="SAM" id="MobiDB-lite"/>
    </source>
</evidence>
<keyword evidence="2" id="KW-0812">Transmembrane</keyword>
<evidence type="ECO:0000256" key="2">
    <source>
        <dbReference type="SAM" id="Phobius"/>
    </source>
</evidence>
<dbReference type="EMBL" id="JBHSGF010000001">
    <property type="protein sequence ID" value="MFC4553800.1"/>
    <property type="molecule type" value="Genomic_DNA"/>
</dbReference>
<reference evidence="5" key="1">
    <citation type="journal article" date="2019" name="Int. J. Syst. Evol. Microbiol.">
        <title>The Global Catalogue of Microorganisms (GCM) 10K type strain sequencing project: providing services to taxonomists for standard genome sequencing and annotation.</title>
        <authorList>
            <consortium name="The Broad Institute Genomics Platform"/>
            <consortium name="The Broad Institute Genome Sequencing Center for Infectious Disease"/>
            <person name="Wu L."/>
            <person name="Ma J."/>
        </authorList>
    </citation>
    <scope>NUCLEOTIDE SEQUENCE [LARGE SCALE GENOMIC DNA]</scope>
    <source>
        <strain evidence="5">JCM 3369</strain>
    </source>
</reference>
<dbReference type="RefSeq" id="WP_122823042.1">
    <property type="nucleotide sequence ID" value="NZ_CP033325.1"/>
</dbReference>
<evidence type="ECO:0000259" key="3">
    <source>
        <dbReference type="Pfam" id="PF13399"/>
    </source>
</evidence>
<feature type="compositionally biased region" description="Acidic residues" evidence="1">
    <location>
        <begin position="92"/>
        <end position="102"/>
    </location>
</feature>
<name>A0ABV9D6Y3_9MICO</name>
<keyword evidence="2" id="KW-0472">Membrane</keyword>
<protein>
    <submittedName>
        <fullName evidence="4">LytR C-terminal domain-containing protein</fullName>
    </submittedName>
</protein>
<dbReference type="Gene3D" id="3.30.70.2390">
    <property type="match status" value="1"/>
</dbReference>
<feature type="transmembrane region" description="Helical" evidence="2">
    <location>
        <begin position="30"/>
        <end position="51"/>
    </location>
</feature>
<keyword evidence="5" id="KW-1185">Reference proteome</keyword>
<feature type="region of interest" description="Disordered" evidence="1">
    <location>
        <begin position="1"/>
        <end position="20"/>
    </location>
</feature>
<keyword evidence="2" id="KW-1133">Transmembrane helix</keyword>
<comment type="caution">
    <text evidence="4">The sequence shown here is derived from an EMBL/GenBank/DDBJ whole genome shotgun (WGS) entry which is preliminary data.</text>
</comment>
<feature type="compositionally biased region" description="Acidic residues" evidence="1">
    <location>
        <begin position="1"/>
        <end position="11"/>
    </location>
</feature>
<dbReference type="Pfam" id="PF13399">
    <property type="entry name" value="LytR_C"/>
    <property type="match status" value="1"/>
</dbReference>
<evidence type="ECO:0000313" key="4">
    <source>
        <dbReference type="EMBL" id="MFC4553800.1"/>
    </source>
</evidence>
<feature type="compositionally biased region" description="Low complexity" evidence="1">
    <location>
        <begin position="67"/>
        <end position="91"/>
    </location>
</feature>
<accession>A0ABV9D6Y3</accession>
<dbReference type="InterPro" id="IPR027381">
    <property type="entry name" value="LytR/CpsA/Psr_C"/>
</dbReference>
<gene>
    <name evidence="4" type="ORF">ACFO3F_00945</name>
</gene>
<feature type="region of interest" description="Disordered" evidence="1">
    <location>
        <begin position="57"/>
        <end position="103"/>
    </location>
</feature>
<dbReference type="Proteomes" id="UP001595955">
    <property type="component" value="Unassembled WGS sequence"/>
</dbReference>